<evidence type="ECO:0000313" key="2">
    <source>
        <dbReference type="Proteomes" id="UP000190065"/>
    </source>
</evidence>
<gene>
    <name evidence="1" type="ORF">SAMN02745202_00233</name>
</gene>
<name>A0A1T4KYZ6_9BACT</name>
<reference evidence="1 2" key="1">
    <citation type="submission" date="2017-02" db="EMBL/GenBank/DDBJ databases">
        <authorList>
            <person name="Peterson S.W."/>
        </authorList>
    </citation>
    <scope>NUCLEOTIDE SEQUENCE [LARGE SCALE GENOMIC DNA]</scope>
    <source>
        <strain evidence="1 2">ATCC 43324</strain>
    </source>
</reference>
<protein>
    <submittedName>
        <fullName evidence="1">Uncharacterized protein</fullName>
    </submittedName>
</protein>
<dbReference type="STRING" id="28136.SAMN02745202_00233"/>
<dbReference type="GeneID" id="95425303"/>
<dbReference type="EMBL" id="FUXK01000002">
    <property type="protein sequence ID" value="SJZ47527.1"/>
    <property type="molecule type" value="Genomic_DNA"/>
</dbReference>
<accession>A0A1T4KYZ6</accession>
<organism evidence="1 2">
    <name type="scientific">Segatella oulorum</name>
    <dbReference type="NCBI Taxonomy" id="28136"/>
    <lineage>
        <taxon>Bacteria</taxon>
        <taxon>Pseudomonadati</taxon>
        <taxon>Bacteroidota</taxon>
        <taxon>Bacteroidia</taxon>
        <taxon>Bacteroidales</taxon>
        <taxon>Prevotellaceae</taxon>
        <taxon>Segatella</taxon>
    </lineage>
</organism>
<dbReference type="AlphaFoldDB" id="A0A1T4KYZ6"/>
<evidence type="ECO:0000313" key="1">
    <source>
        <dbReference type="EMBL" id="SJZ47527.1"/>
    </source>
</evidence>
<dbReference type="RefSeq" id="WP_004379560.1">
    <property type="nucleotide sequence ID" value="NZ_CAJPPD010000024.1"/>
</dbReference>
<sequence length="80" mass="9318">MKTVQKYNSLEDIRLQKEMLQTDLHQNEQQIALLWKELLKPAEAFQKNASTSKRLIGLFNVGANILDGAILGWKLYKKFR</sequence>
<dbReference type="Proteomes" id="UP000190065">
    <property type="component" value="Unassembled WGS sequence"/>
</dbReference>
<proteinExistence type="predicted"/>